<sequence>MGENAMFIHDNARAHTAQVVNEYLHDVGIHKMEWPARSPHLNPIEHAWDDLDRPVRDRDPPPITLRGLKDALIEEWENIPQHMLKNLPDANLATCDVVPPRRPPHTATLFIQRPEGRSPRVGLRAPPPPPRRRSRLAPPPAAAVSHTTLRHIATRHRSADRPAPKLCVTPEKGNLNWAASTAAQCVTTQHPSDAPATPLTSRRDVTMSVETQEYINGMRPGPLTSEIPECMRDKYTVVQGAMDLIVFLLVVVRHIVRAVWQSIVGAPKKELKGAVAVVTGGGGGLGSLIALRLARLGCKVVLWDINKQGLEDTVKLVKGIGGDCCGYTVDLASRDDIYRVAKKVHEEVGRVSLLINNAGVVSGQYLLDTPDHLIQRTFDVNVLAHFWTVKAFLPIMVEHNSGHIVTIASMAGHVGVAKLVDYCSSKAAACGFDEALRLELEVRGATGVHTSLICPYFIRSTGMFDQVNSRFVPQLNSNDVADRVVLAIRTNETLAVMPGYFRLFMPFKWLVPWPCISEFLRGLVPDAVPINSAHAPQPAAPPAPVLPPSKPDSRPMTLLQPSRHDRRV</sequence>
<dbReference type="InterPro" id="IPR036397">
    <property type="entry name" value="RNaseH_sf"/>
</dbReference>
<proteinExistence type="inferred from homology"/>
<evidence type="ECO:0000259" key="5">
    <source>
        <dbReference type="Pfam" id="PF13358"/>
    </source>
</evidence>
<evidence type="ECO:0000256" key="2">
    <source>
        <dbReference type="ARBA" id="ARBA00023002"/>
    </source>
</evidence>
<name>A0A8S4E8F5_PLUXY</name>
<dbReference type="GO" id="GO:0003676">
    <property type="term" value="F:nucleic acid binding"/>
    <property type="evidence" value="ECO:0007669"/>
    <property type="project" value="InterPro"/>
</dbReference>
<feature type="region of interest" description="Disordered" evidence="4">
    <location>
        <begin position="104"/>
        <end position="146"/>
    </location>
</feature>
<evidence type="ECO:0000256" key="4">
    <source>
        <dbReference type="SAM" id="MobiDB-lite"/>
    </source>
</evidence>
<dbReference type="PRINTS" id="PR00080">
    <property type="entry name" value="SDRFAMILY"/>
</dbReference>
<dbReference type="Pfam" id="PF00106">
    <property type="entry name" value="adh_short"/>
    <property type="match status" value="1"/>
</dbReference>
<dbReference type="PANTHER" id="PTHR24322">
    <property type="entry name" value="PKSB"/>
    <property type="match status" value="1"/>
</dbReference>
<keyword evidence="7" id="KW-1185">Reference proteome</keyword>
<dbReference type="Pfam" id="PF13358">
    <property type="entry name" value="DDE_3"/>
    <property type="match status" value="1"/>
</dbReference>
<evidence type="ECO:0000256" key="1">
    <source>
        <dbReference type="ARBA" id="ARBA00006484"/>
    </source>
</evidence>
<dbReference type="Gene3D" id="3.30.420.10">
    <property type="entry name" value="Ribonuclease H-like superfamily/Ribonuclease H"/>
    <property type="match status" value="1"/>
</dbReference>
<feature type="region of interest" description="Disordered" evidence="4">
    <location>
        <begin position="535"/>
        <end position="568"/>
    </location>
</feature>
<dbReference type="InterPro" id="IPR036291">
    <property type="entry name" value="NAD(P)-bd_dom_sf"/>
</dbReference>
<dbReference type="GO" id="GO:0005811">
    <property type="term" value="C:lipid droplet"/>
    <property type="evidence" value="ECO:0007669"/>
    <property type="project" value="TreeGrafter"/>
</dbReference>
<organism evidence="6 7">
    <name type="scientific">Plutella xylostella</name>
    <name type="common">Diamondback moth</name>
    <name type="synonym">Plutella maculipennis</name>
    <dbReference type="NCBI Taxonomy" id="51655"/>
    <lineage>
        <taxon>Eukaryota</taxon>
        <taxon>Metazoa</taxon>
        <taxon>Ecdysozoa</taxon>
        <taxon>Arthropoda</taxon>
        <taxon>Hexapoda</taxon>
        <taxon>Insecta</taxon>
        <taxon>Pterygota</taxon>
        <taxon>Neoptera</taxon>
        <taxon>Endopterygota</taxon>
        <taxon>Lepidoptera</taxon>
        <taxon>Glossata</taxon>
        <taxon>Ditrysia</taxon>
        <taxon>Yponomeutoidea</taxon>
        <taxon>Plutellidae</taxon>
        <taxon>Plutella</taxon>
    </lineage>
</organism>
<dbReference type="FunFam" id="3.40.50.720:FF:000202">
    <property type="entry name" value="Short-chain dehydrogenase/reductase family 16C member 6"/>
    <property type="match status" value="1"/>
</dbReference>
<comment type="caution">
    <text evidence="6">The sequence shown here is derived from an EMBL/GenBank/DDBJ whole genome shotgun (WGS) entry which is preliminary data.</text>
</comment>
<dbReference type="EMBL" id="CAJHNJ030000013">
    <property type="protein sequence ID" value="CAG9112045.1"/>
    <property type="molecule type" value="Genomic_DNA"/>
</dbReference>
<dbReference type="Gene3D" id="3.40.50.720">
    <property type="entry name" value="NAD(P)-binding Rossmann-like Domain"/>
    <property type="match status" value="1"/>
</dbReference>
<reference evidence="6" key="1">
    <citation type="submission" date="2020-11" db="EMBL/GenBank/DDBJ databases">
        <authorList>
            <person name="Whiteford S."/>
        </authorList>
    </citation>
    <scope>NUCLEOTIDE SEQUENCE</scope>
</reference>
<accession>A0A8S4E8F5</accession>
<gene>
    <name evidence="6" type="ORF">PLXY2_LOCUS4758</name>
</gene>
<dbReference type="InterPro" id="IPR002347">
    <property type="entry name" value="SDR_fam"/>
</dbReference>
<dbReference type="InterPro" id="IPR038717">
    <property type="entry name" value="Tc1-like_DDE_dom"/>
</dbReference>
<evidence type="ECO:0000256" key="3">
    <source>
        <dbReference type="ARBA" id="ARBA00023027"/>
    </source>
</evidence>
<evidence type="ECO:0000313" key="7">
    <source>
        <dbReference type="Proteomes" id="UP000653454"/>
    </source>
</evidence>
<feature type="domain" description="Tc1-like transposase DDE" evidence="5">
    <location>
        <begin position="4"/>
        <end position="57"/>
    </location>
</feature>
<keyword evidence="3" id="KW-0520">NAD</keyword>
<comment type="similarity">
    <text evidence="1">Belongs to the short-chain dehydrogenases/reductases (SDR) family.</text>
</comment>
<dbReference type="SUPFAM" id="SSF51735">
    <property type="entry name" value="NAD(P)-binding Rossmann-fold domains"/>
    <property type="match status" value="1"/>
</dbReference>
<dbReference type="CDD" id="cd05339">
    <property type="entry name" value="17beta-HSDXI-like_SDR_c"/>
    <property type="match status" value="1"/>
</dbReference>
<dbReference type="GO" id="GO:0016616">
    <property type="term" value="F:oxidoreductase activity, acting on the CH-OH group of donors, NAD or NADP as acceptor"/>
    <property type="evidence" value="ECO:0007669"/>
    <property type="project" value="TreeGrafter"/>
</dbReference>
<dbReference type="PRINTS" id="PR00081">
    <property type="entry name" value="GDHRDH"/>
</dbReference>
<evidence type="ECO:0000313" key="6">
    <source>
        <dbReference type="EMBL" id="CAG9112045.1"/>
    </source>
</evidence>
<protein>
    <submittedName>
        <fullName evidence="6">(diamondback moth) hypothetical protein</fullName>
    </submittedName>
</protein>
<dbReference type="PANTHER" id="PTHR24322:SF748">
    <property type="entry name" value="FI23927P1-RELATED"/>
    <property type="match status" value="1"/>
</dbReference>
<dbReference type="Proteomes" id="UP000653454">
    <property type="component" value="Unassembled WGS sequence"/>
</dbReference>
<keyword evidence="2" id="KW-0560">Oxidoreductase</keyword>
<feature type="compositionally biased region" description="Pro residues" evidence="4">
    <location>
        <begin position="538"/>
        <end position="550"/>
    </location>
</feature>
<dbReference type="AlphaFoldDB" id="A0A8S4E8F5"/>